<evidence type="ECO:0000313" key="2">
    <source>
        <dbReference type="Proteomes" id="UP000256661"/>
    </source>
</evidence>
<organism evidence="1 2">
    <name type="scientific">Thermomonospora umbrina</name>
    <dbReference type="NCBI Taxonomy" id="111806"/>
    <lineage>
        <taxon>Bacteria</taxon>
        <taxon>Bacillati</taxon>
        <taxon>Actinomycetota</taxon>
        <taxon>Actinomycetes</taxon>
        <taxon>Streptosporangiales</taxon>
        <taxon>Thermomonosporaceae</taxon>
        <taxon>Thermomonospora</taxon>
    </lineage>
</organism>
<evidence type="ECO:0000313" key="1">
    <source>
        <dbReference type="EMBL" id="REF00879.1"/>
    </source>
</evidence>
<sequence>MVGPVRDVNVAAEGLPFGVVGVEAAIGASGGGIGAAHGLSTEFTI</sequence>
<comment type="caution">
    <text evidence="1">The sequence shown here is derived from an EMBL/GenBank/DDBJ whole genome shotgun (WGS) entry which is preliminary data.</text>
</comment>
<dbReference type="AlphaFoldDB" id="A0A3D9SYF4"/>
<dbReference type="Proteomes" id="UP000256661">
    <property type="component" value="Unassembled WGS sequence"/>
</dbReference>
<dbReference type="EMBL" id="QTTT01000001">
    <property type="protein sequence ID" value="REF00879.1"/>
    <property type="molecule type" value="Genomic_DNA"/>
</dbReference>
<name>A0A3D9SYF4_9ACTN</name>
<proteinExistence type="predicted"/>
<keyword evidence="2" id="KW-1185">Reference proteome</keyword>
<accession>A0A3D9SYF4</accession>
<gene>
    <name evidence="1" type="ORF">DFJ69_6474</name>
</gene>
<protein>
    <submittedName>
        <fullName evidence="1">Uncharacterized protein</fullName>
    </submittedName>
</protein>
<reference evidence="1 2" key="1">
    <citation type="submission" date="2018-08" db="EMBL/GenBank/DDBJ databases">
        <title>Sequencing the genomes of 1000 actinobacteria strains.</title>
        <authorList>
            <person name="Klenk H.-P."/>
        </authorList>
    </citation>
    <scope>NUCLEOTIDE SEQUENCE [LARGE SCALE GENOMIC DNA]</scope>
    <source>
        <strain evidence="1 2">DSM 43927</strain>
    </source>
</reference>